<dbReference type="PANTHER" id="PTHR43357:SF4">
    <property type="entry name" value="INNER MEMBRANE ABC TRANSPORTER PERMEASE PROTEIN YDCV"/>
    <property type="match status" value="1"/>
</dbReference>
<evidence type="ECO:0000256" key="8">
    <source>
        <dbReference type="RuleBase" id="RU363032"/>
    </source>
</evidence>
<reference evidence="11 12" key="1">
    <citation type="submission" date="2018-06" db="EMBL/GenBank/DDBJ databases">
        <title>Halonotius sp. F13-13 a new haloarchaeeon isolated from a solar saltern from Isla Cristina, Huelva, Spain.</title>
        <authorList>
            <person name="Duran-Viseras A."/>
            <person name="Sanchez-Porro C."/>
            <person name="Ventosa A."/>
        </authorList>
    </citation>
    <scope>NUCLEOTIDE SEQUENCE [LARGE SCALE GENOMIC DNA]</scope>
    <source>
        <strain evidence="11 12">F13-13</strain>
    </source>
</reference>
<keyword evidence="5 8" id="KW-0812">Transmembrane</keyword>
<dbReference type="PANTHER" id="PTHR43357">
    <property type="entry name" value="INNER MEMBRANE ABC TRANSPORTER PERMEASE PROTEIN YDCV"/>
    <property type="match status" value="1"/>
</dbReference>
<comment type="similarity">
    <text evidence="8">Belongs to the binding-protein-dependent transport system permease family.</text>
</comment>
<keyword evidence="7 8" id="KW-0472">Membrane</keyword>
<feature type="transmembrane region" description="Helical" evidence="8">
    <location>
        <begin position="230"/>
        <end position="255"/>
    </location>
</feature>
<keyword evidence="6 8" id="KW-1133">Transmembrane helix</keyword>
<accession>A0A3A6PWA2</accession>
<dbReference type="InterPro" id="IPR035906">
    <property type="entry name" value="MetI-like_sf"/>
</dbReference>
<keyword evidence="4" id="KW-0997">Cell inner membrane</keyword>
<keyword evidence="12" id="KW-1185">Reference proteome</keyword>
<dbReference type="EMBL" id="QKNY01000007">
    <property type="protein sequence ID" value="RJX43627.1"/>
    <property type="molecule type" value="Genomic_DNA"/>
</dbReference>
<dbReference type="Pfam" id="PF00528">
    <property type="entry name" value="BPD_transp_1"/>
    <property type="match status" value="1"/>
</dbReference>
<comment type="subcellular location">
    <subcellularLocation>
        <location evidence="1">Cell inner membrane</location>
        <topology evidence="1">Multi-pass membrane protein</topology>
    </subcellularLocation>
    <subcellularLocation>
        <location evidence="8">Cell membrane</location>
        <topology evidence="8">Multi-pass membrane protein</topology>
    </subcellularLocation>
</comment>
<dbReference type="AlphaFoldDB" id="A0A3A6PWA2"/>
<evidence type="ECO:0000256" key="3">
    <source>
        <dbReference type="ARBA" id="ARBA00022475"/>
    </source>
</evidence>
<evidence type="ECO:0000313" key="11">
    <source>
        <dbReference type="EMBL" id="RJX43627.1"/>
    </source>
</evidence>
<dbReference type="SUPFAM" id="SSF161098">
    <property type="entry name" value="MetI-like"/>
    <property type="match status" value="1"/>
</dbReference>
<feature type="region of interest" description="Disordered" evidence="9">
    <location>
        <begin position="1"/>
        <end position="38"/>
    </location>
</feature>
<dbReference type="PROSITE" id="PS50928">
    <property type="entry name" value="ABC_TM1"/>
    <property type="match status" value="1"/>
</dbReference>
<name>A0A3A6PWA2_9EURY</name>
<dbReference type="Gene3D" id="1.10.3720.10">
    <property type="entry name" value="MetI-like"/>
    <property type="match status" value="1"/>
</dbReference>
<keyword evidence="2 8" id="KW-0813">Transport</keyword>
<gene>
    <name evidence="11" type="ORF">DM826_05085</name>
</gene>
<evidence type="ECO:0000256" key="6">
    <source>
        <dbReference type="ARBA" id="ARBA00022989"/>
    </source>
</evidence>
<feature type="transmembrane region" description="Helical" evidence="8">
    <location>
        <begin position="141"/>
        <end position="166"/>
    </location>
</feature>
<feature type="transmembrane region" description="Helical" evidence="8">
    <location>
        <begin position="275"/>
        <end position="300"/>
    </location>
</feature>
<evidence type="ECO:0000256" key="7">
    <source>
        <dbReference type="ARBA" id="ARBA00023136"/>
    </source>
</evidence>
<dbReference type="GO" id="GO:0055085">
    <property type="term" value="P:transmembrane transport"/>
    <property type="evidence" value="ECO:0007669"/>
    <property type="project" value="InterPro"/>
</dbReference>
<dbReference type="GO" id="GO:0005886">
    <property type="term" value="C:plasma membrane"/>
    <property type="evidence" value="ECO:0007669"/>
    <property type="project" value="UniProtKB-SubCell"/>
</dbReference>
<feature type="transmembrane region" description="Helical" evidence="8">
    <location>
        <begin position="172"/>
        <end position="193"/>
    </location>
</feature>
<evidence type="ECO:0000256" key="5">
    <source>
        <dbReference type="ARBA" id="ARBA00022692"/>
    </source>
</evidence>
<comment type="caution">
    <text evidence="11">The sequence shown here is derived from an EMBL/GenBank/DDBJ whole genome shotgun (WGS) entry which is preliminary data.</text>
</comment>
<evidence type="ECO:0000256" key="9">
    <source>
        <dbReference type="SAM" id="MobiDB-lite"/>
    </source>
</evidence>
<evidence type="ECO:0000259" key="10">
    <source>
        <dbReference type="PROSITE" id="PS50928"/>
    </source>
</evidence>
<dbReference type="InterPro" id="IPR000515">
    <property type="entry name" value="MetI-like"/>
</dbReference>
<evidence type="ECO:0000256" key="2">
    <source>
        <dbReference type="ARBA" id="ARBA00022448"/>
    </source>
</evidence>
<protein>
    <submittedName>
        <fullName evidence="11">ABC transporter permease</fullName>
    </submittedName>
</protein>
<evidence type="ECO:0000313" key="12">
    <source>
        <dbReference type="Proteomes" id="UP000276588"/>
    </source>
</evidence>
<proteinExistence type="inferred from homology"/>
<evidence type="ECO:0000256" key="4">
    <source>
        <dbReference type="ARBA" id="ARBA00022519"/>
    </source>
</evidence>
<feature type="domain" description="ABC transmembrane type-1" evidence="10">
    <location>
        <begin position="105"/>
        <end position="296"/>
    </location>
</feature>
<sequence length="307" mass="33375">MAAGGRPRHRGCRCRRPRHRSGGCTRSAVRPSRHNGGGAVRRRQLGTGLFRASIWLLLGFVLLPIVVVVATSISATPDVVFPPEQLSVRYYRAFFLEEAKWQAAFLNSAIVATGTAILATALGTAGAYGTWTLSAGRFRKAITTLLVLPLPTPLIVLALALSVYFARLGIRGSYLALILGHTLVTVPFVFIVVRAVLTRVDWQTHEAARDLGATRWQTFREVVFPQIRSGVIAAAFVAAILSLHEFLIALFLSDFGTRTLPVLEWTALRNFVDPMVSVVSTLLILAALALAVPVVVVFGVDRLARLL</sequence>
<dbReference type="CDD" id="cd06261">
    <property type="entry name" value="TM_PBP2"/>
    <property type="match status" value="1"/>
</dbReference>
<evidence type="ECO:0000256" key="1">
    <source>
        <dbReference type="ARBA" id="ARBA00004429"/>
    </source>
</evidence>
<organism evidence="11 12">
    <name type="scientific">Halonotius aquaticus</name>
    <dbReference type="NCBI Taxonomy" id="2216978"/>
    <lineage>
        <taxon>Archaea</taxon>
        <taxon>Methanobacteriati</taxon>
        <taxon>Methanobacteriota</taxon>
        <taxon>Stenosarchaea group</taxon>
        <taxon>Halobacteria</taxon>
        <taxon>Halobacteriales</taxon>
        <taxon>Haloferacaceae</taxon>
        <taxon>Halonotius</taxon>
    </lineage>
</organism>
<feature type="transmembrane region" description="Helical" evidence="8">
    <location>
        <begin position="52"/>
        <end position="73"/>
    </location>
</feature>
<feature type="transmembrane region" description="Helical" evidence="8">
    <location>
        <begin position="104"/>
        <end position="129"/>
    </location>
</feature>
<keyword evidence="3" id="KW-1003">Cell membrane</keyword>
<dbReference type="Proteomes" id="UP000276588">
    <property type="component" value="Unassembled WGS sequence"/>
</dbReference>
<feature type="compositionally biased region" description="Basic residues" evidence="9">
    <location>
        <begin position="1"/>
        <end position="21"/>
    </location>
</feature>